<gene>
    <name evidence="1" type="ORF">IWQ57_005233</name>
</gene>
<evidence type="ECO:0000313" key="2">
    <source>
        <dbReference type="Proteomes" id="UP001140234"/>
    </source>
</evidence>
<accession>A0ACC1JNT6</accession>
<evidence type="ECO:0000313" key="1">
    <source>
        <dbReference type="EMBL" id="KAJ2764258.1"/>
    </source>
</evidence>
<reference evidence="1" key="1">
    <citation type="submission" date="2022-07" db="EMBL/GenBank/DDBJ databases">
        <title>Phylogenomic reconstructions and comparative analyses of Kickxellomycotina fungi.</title>
        <authorList>
            <person name="Reynolds N.K."/>
            <person name="Stajich J.E."/>
            <person name="Barry K."/>
            <person name="Grigoriev I.V."/>
            <person name="Crous P."/>
            <person name="Smith M.E."/>
        </authorList>
    </citation>
    <scope>NUCLEOTIDE SEQUENCE</scope>
    <source>
        <strain evidence="1">CBS 109366</strain>
    </source>
</reference>
<name>A0ACC1JNT6_9FUNG</name>
<dbReference type="EMBL" id="JANBUJ010002416">
    <property type="protein sequence ID" value="KAJ2764258.1"/>
    <property type="molecule type" value="Genomic_DNA"/>
</dbReference>
<comment type="caution">
    <text evidence="1">The sequence shown here is derived from an EMBL/GenBank/DDBJ whole genome shotgun (WGS) entry which is preliminary data.</text>
</comment>
<organism evidence="1 2">
    <name type="scientific">Coemansia nantahalensis</name>
    <dbReference type="NCBI Taxonomy" id="2789366"/>
    <lineage>
        <taxon>Eukaryota</taxon>
        <taxon>Fungi</taxon>
        <taxon>Fungi incertae sedis</taxon>
        <taxon>Zoopagomycota</taxon>
        <taxon>Kickxellomycotina</taxon>
        <taxon>Kickxellomycetes</taxon>
        <taxon>Kickxellales</taxon>
        <taxon>Kickxellaceae</taxon>
        <taxon>Coemansia</taxon>
    </lineage>
</organism>
<keyword evidence="2" id="KW-1185">Reference proteome</keyword>
<proteinExistence type="predicted"/>
<sequence>MDSCRFRTPLIDALSRRFRVVLASGSPRRKELLDRLGIAYEVIPSGFAEDLDSTQFASAGDYVLENATQKTREVYRRTKDGGPSRPLFVIGADTVVVNASGTILEKPESHADAAATLKAMSGRTNTVHTGVCLLVDDVSSSSGQPRLVTAIESTEVQFGQLDDALVDAYVATGEPMDKAGSYAYQSLACFFVESIRGDYYNVVGFPCARFYQMLRALHEQGAL</sequence>
<protein>
    <submittedName>
        <fullName evidence="1">Uncharacterized protein</fullName>
    </submittedName>
</protein>
<dbReference type="Proteomes" id="UP001140234">
    <property type="component" value="Unassembled WGS sequence"/>
</dbReference>